<comment type="caution">
    <text evidence="2">The sequence shown here is derived from an EMBL/GenBank/DDBJ whole genome shotgun (WGS) entry which is preliminary data.</text>
</comment>
<reference evidence="2" key="2">
    <citation type="submission" date="2019-07" db="EMBL/GenBank/DDBJ databases">
        <authorList>
            <person name="Yang Y."/>
            <person name="Bocs S."/>
            <person name="Baudouin L."/>
        </authorList>
    </citation>
    <scope>NUCLEOTIDE SEQUENCE</scope>
    <source>
        <tissue evidence="2">Spear leaf of Hainan Tall coconut</tissue>
    </source>
</reference>
<dbReference type="Gene3D" id="3.40.50.300">
    <property type="entry name" value="P-loop containing nucleotide triphosphate hydrolases"/>
    <property type="match status" value="1"/>
</dbReference>
<proteinExistence type="predicted"/>
<keyword evidence="1" id="KW-0812">Transmembrane</keyword>
<keyword evidence="1" id="KW-1133">Transmembrane helix</keyword>
<dbReference type="SUPFAM" id="SSF52540">
    <property type="entry name" value="P-loop containing nucleoside triphosphate hydrolases"/>
    <property type="match status" value="1"/>
</dbReference>
<dbReference type="EMBL" id="CM017883">
    <property type="protein sequence ID" value="KAG1365275.1"/>
    <property type="molecule type" value="Genomic_DNA"/>
</dbReference>
<dbReference type="PANTHER" id="PTHR14241">
    <property type="entry name" value="INTERFERON-INDUCED PROTEIN 44"/>
    <property type="match status" value="1"/>
</dbReference>
<evidence type="ECO:0000313" key="2">
    <source>
        <dbReference type="EMBL" id="KAG1365275.1"/>
    </source>
</evidence>
<feature type="transmembrane region" description="Helical" evidence="1">
    <location>
        <begin position="357"/>
        <end position="378"/>
    </location>
</feature>
<evidence type="ECO:0000256" key="1">
    <source>
        <dbReference type="SAM" id="Phobius"/>
    </source>
</evidence>
<dbReference type="AlphaFoldDB" id="A0A8K0IR25"/>
<protein>
    <submittedName>
        <fullName evidence="2">Uncharacterized protein</fullName>
    </submittedName>
</protein>
<accession>A0A8K0IR25</accession>
<keyword evidence="1" id="KW-0472">Membrane</keyword>
<reference evidence="2" key="1">
    <citation type="journal article" date="2017" name="Gigascience">
        <title>The genome draft of coconut (Cocos nucifera).</title>
        <authorList>
            <person name="Xiao Y."/>
            <person name="Xu P."/>
            <person name="Fan H."/>
            <person name="Baudouin L."/>
            <person name="Xia W."/>
            <person name="Bocs S."/>
            <person name="Xu J."/>
            <person name="Li Q."/>
            <person name="Guo A."/>
            <person name="Zhou L."/>
            <person name="Li J."/>
            <person name="Wu Y."/>
            <person name="Ma Z."/>
            <person name="Armero A."/>
            <person name="Issali A.E."/>
            <person name="Liu N."/>
            <person name="Peng M."/>
            <person name="Yang Y."/>
        </authorList>
    </citation>
    <scope>NUCLEOTIDE SEQUENCE</scope>
    <source>
        <tissue evidence="2">Spear leaf of Hainan Tall coconut</tissue>
    </source>
</reference>
<dbReference type="OrthoDB" id="740966at2759"/>
<evidence type="ECO:0000313" key="3">
    <source>
        <dbReference type="Proteomes" id="UP000797356"/>
    </source>
</evidence>
<sequence>MRSTVLPFLDGGGGVDDDHHRKELFSSVYWWRSLPEFDAGGRAEVFSSRASGGLTPRLRVVKELERLAVLAHESLDDLRHKLLTYRAGDLWFPAGGIPKQETDIPPVITILLLGFAGSGKSSLVNLMYSVFGRSGFVPFAHTASPAGKDGRTQYLEEHNVLRSTRNGFCVFDCRGLDYDRLAEGLDEVAEWMEDGVRHRQPCRGSALPEPASAGPSSSSAAAAAKRFVRRRVNCAMVVADLSELHQSLVSGDLRPLEATRELFHSPSIQTYCNDNPILVLTHGDELTAEERINTRVRVCESLGVSETVGVYDVGCANEHGCVDEADPVTAYAVAEAVYRALLVADRGHPPKANVKDWVILVLSWAMCALSAFFAFLSASCSKMAKASREQKFRPQ</sequence>
<organism evidence="2 3">
    <name type="scientific">Cocos nucifera</name>
    <name type="common">Coconut palm</name>
    <dbReference type="NCBI Taxonomy" id="13894"/>
    <lineage>
        <taxon>Eukaryota</taxon>
        <taxon>Viridiplantae</taxon>
        <taxon>Streptophyta</taxon>
        <taxon>Embryophyta</taxon>
        <taxon>Tracheophyta</taxon>
        <taxon>Spermatophyta</taxon>
        <taxon>Magnoliopsida</taxon>
        <taxon>Liliopsida</taxon>
        <taxon>Arecaceae</taxon>
        <taxon>Arecoideae</taxon>
        <taxon>Cocoseae</taxon>
        <taxon>Attaleinae</taxon>
        <taxon>Cocos</taxon>
    </lineage>
</organism>
<gene>
    <name evidence="2" type="ORF">COCNU_12G002750</name>
</gene>
<name>A0A8K0IR25_COCNU</name>
<dbReference type="InterPro" id="IPR027417">
    <property type="entry name" value="P-loop_NTPase"/>
</dbReference>
<keyword evidence="3" id="KW-1185">Reference proteome</keyword>
<dbReference type="Proteomes" id="UP000797356">
    <property type="component" value="Chromosome 12"/>
</dbReference>
<dbReference type="PANTHER" id="PTHR14241:SF24">
    <property type="entry name" value="G DOMAIN-CONTAINING PROTEIN"/>
    <property type="match status" value="1"/>
</dbReference>